<dbReference type="PANTHER" id="PTHR22950">
    <property type="entry name" value="AMINO ACID TRANSPORTER"/>
    <property type="match status" value="1"/>
</dbReference>
<dbReference type="Proteomes" id="UP000626109">
    <property type="component" value="Unassembled WGS sequence"/>
</dbReference>
<evidence type="ECO:0000256" key="6">
    <source>
        <dbReference type="SAM" id="Phobius"/>
    </source>
</evidence>
<organism evidence="8 9">
    <name type="scientific">Polarella glacialis</name>
    <name type="common">Dinoflagellate</name>
    <dbReference type="NCBI Taxonomy" id="89957"/>
    <lineage>
        <taxon>Eukaryota</taxon>
        <taxon>Sar</taxon>
        <taxon>Alveolata</taxon>
        <taxon>Dinophyceae</taxon>
        <taxon>Suessiales</taxon>
        <taxon>Suessiaceae</taxon>
        <taxon>Polarella</taxon>
    </lineage>
</organism>
<evidence type="ECO:0000256" key="1">
    <source>
        <dbReference type="ARBA" id="ARBA00004141"/>
    </source>
</evidence>
<evidence type="ECO:0000256" key="5">
    <source>
        <dbReference type="SAM" id="MobiDB-lite"/>
    </source>
</evidence>
<feature type="domain" description="Amino acid transporter transmembrane" evidence="7">
    <location>
        <begin position="1"/>
        <end position="305"/>
    </location>
</feature>
<dbReference type="PANTHER" id="PTHR22950:SF652">
    <property type="entry name" value="TRANSMEMBRANE AMINO ACID TRANSPORTER FAMILY PROTEIN"/>
    <property type="match status" value="1"/>
</dbReference>
<sequence>MVGGGVLSLPYAVNRSGLIIGMLSLLLSAAGSAWTFEMLVDCSRRTGRDSYQLIAQAALGPVARQASIIMVFLVCWLGVVAYAVLIGELLEPVFEYWFGSSASSQPVVSHQVLILVAGLLVSPMCLQNSLGALRFLCFASVACVCAVTGFIGWMAFSELGSARTVFWTSSAGGEESTFVLPQYRLFPKQWVDALYAIPVFGVSFLCHFNALPAHQELSRPTRMRIHRVVRVTMSFTTVLYALIGNMGYLFAADLTCGNVLLNFSVTDPGATAARCALGLVLTCNLPLLVLPAREALYSILQTMRRCCSASKRRDPLLSSSTRSFTPQDGLMVVEATSRAEPSERLTTPFSRPSSSFVAPMRPAPQVHVYLAERHSHTRPAAVDAFQPKDEAVR</sequence>
<feature type="transmembrane region" description="Helical" evidence="6">
    <location>
        <begin position="133"/>
        <end position="156"/>
    </location>
</feature>
<dbReference type="EMBL" id="CAJNNW010027644">
    <property type="protein sequence ID" value="CAE8692482.1"/>
    <property type="molecule type" value="Genomic_DNA"/>
</dbReference>
<reference evidence="8" key="1">
    <citation type="submission" date="2021-02" db="EMBL/GenBank/DDBJ databases">
        <authorList>
            <person name="Dougan E. K."/>
            <person name="Rhodes N."/>
            <person name="Thang M."/>
            <person name="Chan C."/>
        </authorList>
    </citation>
    <scope>NUCLEOTIDE SEQUENCE</scope>
</reference>
<dbReference type="AlphaFoldDB" id="A0A813K854"/>
<keyword evidence="4 6" id="KW-0472">Membrane</keyword>
<dbReference type="GO" id="GO:0016020">
    <property type="term" value="C:membrane"/>
    <property type="evidence" value="ECO:0007669"/>
    <property type="project" value="UniProtKB-SubCell"/>
</dbReference>
<feature type="transmembrane region" description="Helical" evidence="6">
    <location>
        <begin position="193"/>
        <end position="211"/>
    </location>
</feature>
<dbReference type="GO" id="GO:0015179">
    <property type="term" value="F:L-amino acid transmembrane transporter activity"/>
    <property type="evidence" value="ECO:0007669"/>
    <property type="project" value="TreeGrafter"/>
</dbReference>
<feature type="transmembrane region" description="Helical" evidence="6">
    <location>
        <begin position="271"/>
        <end position="290"/>
    </location>
</feature>
<evidence type="ECO:0000256" key="3">
    <source>
        <dbReference type="ARBA" id="ARBA00022989"/>
    </source>
</evidence>
<comment type="caution">
    <text evidence="8">The sequence shown here is derived from an EMBL/GenBank/DDBJ whole genome shotgun (WGS) entry which is preliminary data.</text>
</comment>
<evidence type="ECO:0000256" key="2">
    <source>
        <dbReference type="ARBA" id="ARBA00022692"/>
    </source>
</evidence>
<feature type="transmembrane region" description="Helical" evidence="6">
    <location>
        <begin position="68"/>
        <end position="87"/>
    </location>
</feature>
<feature type="transmembrane region" description="Helical" evidence="6">
    <location>
        <begin position="107"/>
        <end position="126"/>
    </location>
</feature>
<keyword evidence="3 6" id="KW-1133">Transmembrane helix</keyword>
<keyword evidence="2 6" id="KW-0812">Transmembrane</keyword>
<feature type="compositionally biased region" description="Polar residues" evidence="5">
    <location>
        <begin position="344"/>
        <end position="356"/>
    </location>
</feature>
<proteinExistence type="predicted"/>
<accession>A0A813K854</accession>
<protein>
    <recommendedName>
        <fullName evidence="7">Amino acid transporter transmembrane domain-containing protein</fullName>
    </recommendedName>
</protein>
<feature type="region of interest" description="Disordered" evidence="5">
    <location>
        <begin position="337"/>
        <end position="358"/>
    </location>
</feature>
<comment type="subcellular location">
    <subcellularLocation>
        <location evidence="1">Membrane</location>
        <topology evidence="1">Multi-pass membrane protein</topology>
    </subcellularLocation>
</comment>
<name>A0A813K854_POLGL</name>
<feature type="transmembrane region" description="Helical" evidence="6">
    <location>
        <begin position="18"/>
        <end position="40"/>
    </location>
</feature>
<dbReference type="Pfam" id="PF01490">
    <property type="entry name" value="Aa_trans"/>
    <property type="match status" value="1"/>
</dbReference>
<dbReference type="InterPro" id="IPR013057">
    <property type="entry name" value="AA_transpt_TM"/>
</dbReference>
<evidence type="ECO:0000259" key="7">
    <source>
        <dbReference type="Pfam" id="PF01490"/>
    </source>
</evidence>
<gene>
    <name evidence="8" type="ORF">PGLA2088_LOCUS27890</name>
</gene>
<evidence type="ECO:0000256" key="4">
    <source>
        <dbReference type="ARBA" id="ARBA00023136"/>
    </source>
</evidence>
<evidence type="ECO:0000313" key="9">
    <source>
        <dbReference type="Proteomes" id="UP000626109"/>
    </source>
</evidence>
<evidence type="ECO:0000313" key="8">
    <source>
        <dbReference type="EMBL" id="CAE8692482.1"/>
    </source>
</evidence>
<feature type="transmembrane region" description="Helical" evidence="6">
    <location>
        <begin position="231"/>
        <end position="251"/>
    </location>
</feature>